<dbReference type="OrthoDB" id="9808942at2"/>
<gene>
    <name evidence="3" type="ORF">SAMN05444351_4463</name>
</gene>
<comment type="similarity">
    <text evidence="1">Belongs to the asp23 family.</text>
</comment>
<evidence type="ECO:0000256" key="1">
    <source>
        <dbReference type="ARBA" id="ARBA00005721"/>
    </source>
</evidence>
<organism evidence="3 4">
    <name type="scientific">Geodermatophilus nigrescens</name>
    <dbReference type="NCBI Taxonomy" id="1070870"/>
    <lineage>
        <taxon>Bacteria</taxon>
        <taxon>Bacillati</taxon>
        <taxon>Actinomycetota</taxon>
        <taxon>Actinomycetes</taxon>
        <taxon>Geodermatophilales</taxon>
        <taxon>Geodermatophilaceae</taxon>
        <taxon>Geodermatophilus</taxon>
    </lineage>
</organism>
<name>A0A1M5RRI8_9ACTN</name>
<dbReference type="EMBL" id="FQVX01000006">
    <property type="protein sequence ID" value="SHH28885.1"/>
    <property type="molecule type" value="Genomic_DNA"/>
</dbReference>
<dbReference type="PANTHER" id="PTHR34297:SF3">
    <property type="entry name" value="ALKALINE SHOCK PROTEIN 23"/>
    <property type="match status" value="1"/>
</dbReference>
<protein>
    <submittedName>
        <fullName evidence="3">Uncharacterized conserved protein YloU, alkaline shock protein (Asp23) family</fullName>
    </submittedName>
</protein>
<proteinExistence type="inferred from homology"/>
<dbReference type="PANTHER" id="PTHR34297">
    <property type="entry name" value="HYPOTHETICAL CYTOSOLIC PROTEIN-RELATED"/>
    <property type="match status" value="1"/>
</dbReference>
<reference evidence="3 4" key="1">
    <citation type="submission" date="2016-11" db="EMBL/GenBank/DDBJ databases">
        <authorList>
            <person name="Jaros S."/>
            <person name="Januszkiewicz K."/>
            <person name="Wedrychowicz H."/>
        </authorList>
    </citation>
    <scope>NUCLEOTIDE SEQUENCE [LARGE SCALE GENOMIC DNA]</scope>
    <source>
        <strain evidence="3 4">DSM 45408</strain>
    </source>
</reference>
<dbReference type="AlphaFoldDB" id="A0A1M5RRI8"/>
<dbReference type="STRING" id="1070870.SAMN05444351_4463"/>
<sequence length="173" mass="17168">MRTTTSSTSGSTSGTTSSATAGTSAAPAVATRQSPAPTAGSALVAGSHGRTTIADTVVSKIAGMAAREVSGVHSLGGGVARAFGAIRERIPGSGGPNVAQGVSVEVGETQAAVDIDIVAEYGVSIADLAAGIRRNVITSLERMTGLEVVEVNISVNDVHLPSDEEAEQPSRVA</sequence>
<accession>A0A1M5RRI8</accession>
<feature type="region of interest" description="Disordered" evidence="2">
    <location>
        <begin position="1"/>
        <end position="45"/>
    </location>
</feature>
<dbReference type="RefSeq" id="WP_073422572.1">
    <property type="nucleotide sequence ID" value="NZ_FQVX01000006.1"/>
</dbReference>
<evidence type="ECO:0000313" key="3">
    <source>
        <dbReference type="EMBL" id="SHH28885.1"/>
    </source>
</evidence>
<dbReference type="InterPro" id="IPR005531">
    <property type="entry name" value="Asp23"/>
</dbReference>
<dbReference type="Pfam" id="PF03780">
    <property type="entry name" value="Asp23"/>
    <property type="match status" value="1"/>
</dbReference>
<feature type="compositionally biased region" description="Low complexity" evidence="2">
    <location>
        <begin position="1"/>
        <end position="26"/>
    </location>
</feature>
<dbReference type="Proteomes" id="UP000184471">
    <property type="component" value="Unassembled WGS sequence"/>
</dbReference>
<evidence type="ECO:0000256" key="2">
    <source>
        <dbReference type="SAM" id="MobiDB-lite"/>
    </source>
</evidence>
<keyword evidence="4" id="KW-1185">Reference proteome</keyword>
<evidence type="ECO:0000313" key="4">
    <source>
        <dbReference type="Proteomes" id="UP000184471"/>
    </source>
</evidence>